<gene>
    <name evidence="1" type="ORF">G127AT_06835</name>
</gene>
<protein>
    <submittedName>
        <fullName evidence="1">AAA family ATPase</fullName>
    </submittedName>
</protein>
<dbReference type="SUPFAM" id="SSF52540">
    <property type="entry name" value="P-loop containing nucleoside triphosphate hydrolases"/>
    <property type="match status" value="1"/>
</dbReference>
<accession>A0A975IPR0</accession>
<dbReference type="KEGG" id="aarc:G127AT_06835"/>
<proteinExistence type="predicted"/>
<dbReference type="EMBL" id="CP071696">
    <property type="protein sequence ID" value="QTX05903.1"/>
    <property type="molecule type" value="Genomic_DNA"/>
</dbReference>
<dbReference type="Proteomes" id="UP000671914">
    <property type="component" value="Chromosome"/>
</dbReference>
<keyword evidence="2" id="KW-1185">Reference proteome</keyword>
<organism evidence="1 2">
    <name type="scientific">Agromyces archimandritae</name>
    <dbReference type="NCBI Taxonomy" id="2781962"/>
    <lineage>
        <taxon>Bacteria</taxon>
        <taxon>Bacillati</taxon>
        <taxon>Actinomycetota</taxon>
        <taxon>Actinomycetes</taxon>
        <taxon>Micrococcales</taxon>
        <taxon>Microbacteriaceae</taxon>
        <taxon>Agromyces</taxon>
    </lineage>
</organism>
<evidence type="ECO:0000313" key="1">
    <source>
        <dbReference type="EMBL" id="QTX05903.1"/>
    </source>
</evidence>
<name>A0A975IPR0_9MICO</name>
<dbReference type="InterPro" id="IPR027417">
    <property type="entry name" value="P-loop_NTPase"/>
</dbReference>
<reference evidence="1" key="1">
    <citation type="submission" date="2021-03" db="EMBL/GenBank/DDBJ databases">
        <title>Agromyces archimandritus sp. nov., isolated from the cockroach Archimandrita tessellata.</title>
        <authorList>
            <person name="Guzman J."/>
            <person name="Ortuzar M."/>
            <person name="Poehlein A."/>
            <person name="Daniel R."/>
            <person name="Trujillo M."/>
            <person name="Vilcinskas A."/>
        </authorList>
    </citation>
    <scope>NUCLEOTIDE SEQUENCE</scope>
    <source>
        <strain evidence="1">G127AT</strain>
    </source>
</reference>
<dbReference type="Pfam" id="PF13671">
    <property type="entry name" value="AAA_33"/>
    <property type="match status" value="1"/>
</dbReference>
<dbReference type="AlphaFoldDB" id="A0A975IPR0"/>
<sequence length="175" mass="18646">MPIVLTRGIPGSGKTTMSTALVADHSNRFMRINRDDIRRMCFGGDVYADPGRARDEGERMVSLIEVASARYALEQGFIPVIDATSLNPGYLVRWTGMAGLLQTPLVVWDFPIGIEEAIRRDAARPHPVGADVIRAIAGAHLDEGGALPAVPAGALRASGIEEVMALVSDTVGEPV</sequence>
<evidence type="ECO:0000313" key="2">
    <source>
        <dbReference type="Proteomes" id="UP000671914"/>
    </source>
</evidence>
<dbReference type="Gene3D" id="3.40.50.300">
    <property type="entry name" value="P-loop containing nucleotide triphosphate hydrolases"/>
    <property type="match status" value="1"/>
</dbReference>